<dbReference type="Proteomes" id="UP001221142">
    <property type="component" value="Unassembled WGS sequence"/>
</dbReference>
<evidence type="ECO:0000313" key="1">
    <source>
        <dbReference type="EMBL" id="KAJ7641175.1"/>
    </source>
</evidence>
<name>A0AAD7C7A1_9AGAR</name>
<evidence type="ECO:0000313" key="2">
    <source>
        <dbReference type="Proteomes" id="UP001221142"/>
    </source>
</evidence>
<keyword evidence="2" id="KW-1185">Reference proteome</keyword>
<comment type="caution">
    <text evidence="1">The sequence shown here is derived from an EMBL/GenBank/DDBJ whole genome shotgun (WGS) entry which is preliminary data.</text>
</comment>
<proteinExistence type="predicted"/>
<protein>
    <submittedName>
        <fullName evidence="1">Uncharacterized protein</fullName>
    </submittedName>
</protein>
<gene>
    <name evidence="1" type="ORF">FB45DRAFT_899579</name>
</gene>
<accession>A0AAD7C7A1</accession>
<dbReference type="EMBL" id="JARKIF010000004">
    <property type="protein sequence ID" value="KAJ7641175.1"/>
    <property type="molecule type" value="Genomic_DNA"/>
</dbReference>
<organism evidence="1 2">
    <name type="scientific">Roridomyces roridus</name>
    <dbReference type="NCBI Taxonomy" id="1738132"/>
    <lineage>
        <taxon>Eukaryota</taxon>
        <taxon>Fungi</taxon>
        <taxon>Dikarya</taxon>
        <taxon>Basidiomycota</taxon>
        <taxon>Agaricomycotina</taxon>
        <taxon>Agaricomycetes</taxon>
        <taxon>Agaricomycetidae</taxon>
        <taxon>Agaricales</taxon>
        <taxon>Marasmiineae</taxon>
        <taxon>Mycenaceae</taxon>
        <taxon>Roridomyces</taxon>
    </lineage>
</organism>
<sequence>MPPSPSISSRLLPSPTAMALPTFWLGLAQLVTPQWSDASMQLPKLPLEDSKKRSLRHYLPCGPTCPRSSPPTLAFL</sequence>
<dbReference type="AlphaFoldDB" id="A0AAD7C7A1"/>
<reference evidence="1" key="1">
    <citation type="submission" date="2023-03" db="EMBL/GenBank/DDBJ databases">
        <title>Massive genome expansion in bonnet fungi (Mycena s.s.) driven by repeated elements and novel gene families across ecological guilds.</title>
        <authorList>
            <consortium name="Lawrence Berkeley National Laboratory"/>
            <person name="Harder C.B."/>
            <person name="Miyauchi S."/>
            <person name="Viragh M."/>
            <person name="Kuo A."/>
            <person name="Thoen E."/>
            <person name="Andreopoulos B."/>
            <person name="Lu D."/>
            <person name="Skrede I."/>
            <person name="Drula E."/>
            <person name="Henrissat B."/>
            <person name="Morin E."/>
            <person name="Kohler A."/>
            <person name="Barry K."/>
            <person name="LaButti K."/>
            <person name="Morin E."/>
            <person name="Salamov A."/>
            <person name="Lipzen A."/>
            <person name="Mereny Z."/>
            <person name="Hegedus B."/>
            <person name="Baldrian P."/>
            <person name="Stursova M."/>
            <person name="Weitz H."/>
            <person name="Taylor A."/>
            <person name="Grigoriev I.V."/>
            <person name="Nagy L.G."/>
            <person name="Martin F."/>
            <person name="Kauserud H."/>
        </authorList>
    </citation>
    <scope>NUCLEOTIDE SEQUENCE</scope>
    <source>
        <strain evidence="1">9284</strain>
    </source>
</reference>